<accession>A0A8T0V6L2</accession>
<organism evidence="2 3">
    <name type="scientific">Panicum virgatum</name>
    <name type="common">Blackwell switchgrass</name>
    <dbReference type="NCBI Taxonomy" id="38727"/>
    <lineage>
        <taxon>Eukaryota</taxon>
        <taxon>Viridiplantae</taxon>
        <taxon>Streptophyta</taxon>
        <taxon>Embryophyta</taxon>
        <taxon>Tracheophyta</taxon>
        <taxon>Spermatophyta</taxon>
        <taxon>Magnoliopsida</taxon>
        <taxon>Liliopsida</taxon>
        <taxon>Poales</taxon>
        <taxon>Poaceae</taxon>
        <taxon>PACMAD clade</taxon>
        <taxon>Panicoideae</taxon>
        <taxon>Panicodae</taxon>
        <taxon>Paniceae</taxon>
        <taxon>Panicinae</taxon>
        <taxon>Panicum</taxon>
        <taxon>Panicum sect. Hiantes</taxon>
    </lineage>
</organism>
<keyword evidence="3" id="KW-1185">Reference proteome</keyword>
<evidence type="ECO:0000313" key="2">
    <source>
        <dbReference type="EMBL" id="KAG2627699.1"/>
    </source>
</evidence>
<dbReference type="AlphaFoldDB" id="A0A8T0V6L2"/>
<dbReference type="EMBL" id="CM029041">
    <property type="protein sequence ID" value="KAG2627699.1"/>
    <property type="molecule type" value="Genomic_DNA"/>
</dbReference>
<sequence length="133" mass="13659">MRQGGAPPPLPRKRTPPTLLLADRSGATATEPATAASGWSEAAAMELAAAARVDAAERSQAAATEPVATTGRRDRGGARPPCRGDAVGAEQLGRRRGSTGPRRSRPPCRGDAAGAEQLGRRRGSMRPRGGAMP</sequence>
<protein>
    <submittedName>
        <fullName evidence="2">Uncharacterized protein</fullName>
    </submittedName>
</protein>
<evidence type="ECO:0000256" key="1">
    <source>
        <dbReference type="SAM" id="MobiDB-lite"/>
    </source>
</evidence>
<evidence type="ECO:0000313" key="3">
    <source>
        <dbReference type="Proteomes" id="UP000823388"/>
    </source>
</evidence>
<proteinExistence type="predicted"/>
<feature type="compositionally biased region" description="Basic residues" evidence="1">
    <location>
        <begin position="94"/>
        <end position="106"/>
    </location>
</feature>
<feature type="region of interest" description="Disordered" evidence="1">
    <location>
        <begin position="1"/>
        <end position="133"/>
    </location>
</feature>
<dbReference type="Proteomes" id="UP000823388">
    <property type="component" value="Chromosome 3K"/>
</dbReference>
<reference evidence="2" key="1">
    <citation type="submission" date="2020-05" db="EMBL/GenBank/DDBJ databases">
        <title>WGS assembly of Panicum virgatum.</title>
        <authorList>
            <person name="Lovell J.T."/>
            <person name="Jenkins J."/>
            <person name="Shu S."/>
            <person name="Juenger T.E."/>
            <person name="Schmutz J."/>
        </authorList>
    </citation>
    <scope>NUCLEOTIDE SEQUENCE</scope>
    <source>
        <strain evidence="2">AP13</strain>
    </source>
</reference>
<name>A0A8T0V6L2_PANVG</name>
<feature type="compositionally biased region" description="Low complexity" evidence="1">
    <location>
        <begin position="33"/>
        <end position="63"/>
    </location>
</feature>
<comment type="caution">
    <text evidence="2">The sequence shown here is derived from an EMBL/GenBank/DDBJ whole genome shotgun (WGS) entry which is preliminary data.</text>
</comment>
<gene>
    <name evidence="2" type="ORF">PVAP13_3KG261697</name>
</gene>
<feature type="compositionally biased region" description="Pro residues" evidence="1">
    <location>
        <begin position="1"/>
        <end position="10"/>
    </location>
</feature>